<dbReference type="InterPro" id="IPR050491">
    <property type="entry name" value="AmpC-like"/>
</dbReference>
<dbReference type="EC" id="3.1.1.103" evidence="4"/>
<dbReference type="Pfam" id="PF00144">
    <property type="entry name" value="Beta-lactamase"/>
    <property type="match status" value="1"/>
</dbReference>
<dbReference type="InterPro" id="IPR012338">
    <property type="entry name" value="Beta-lactam/transpept-like"/>
</dbReference>
<organism evidence="4 5">
    <name type="scientific">Niabella yanshanensis</name>
    <dbReference type="NCBI Taxonomy" id="577386"/>
    <lineage>
        <taxon>Bacteria</taxon>
        <taxon>Pseudomonadati</taxon>
        <taxon>Bacteroidota</taxon>
        <taxon>Chitinophagia</taxon>
        <taxon>Chitinophagales</taxon>
        <taxon>Chitinophagaceae</taxon>
        <taxon>Niabella</taxon>
    </lineage>
</organism>
<evidence type="ECO:0000313" key="4">
    <source>
        <dbReference type="EMBL" id="WQD40218.1"/>
    </source>
</evidence>
<keyword evidence="2" id="KW-0472">Membrane</keyword>
<keyword evidence="5" id="KW-1185">Reference proteome</keyword>
<keyword evidence="4" id="KW-0378">Hydrolase</keyword>
<dbReference type="SUPFAM" id="SSF56601">
    <property type="entry name" value="beta-lactamase/transpeptidase-like"/>
    <property type="match status" value="1"/>
</dbReference>
<evidence type="ECO:0000256" key="2">
    <source>
        <dbReference type="ARBA" id="ARBA00023136"/>
    </source>
</evidence>
<name>A0ABZ0WAA3_9BACT</name>
<gene>
    <name evidence="4" type="ORF">U0035_08680</name>
</gene>
<dbReference type="Proteomes" id="UP001325680">
    <property type="component" value="Chromosome"/>
</dbReference>
<proteinExistence type="predicted"/>
<dbReference type="Gene3D" id="3.40.710.10">
    <property type="entry name" value="DD-peptidase/beta-lactamase superfamily"/>
    <property type="match status" value="1"/>
</dbReference>
<dbReference type="InterPro" id="IPR001466">
    <property type="entry name" value="Beta-lactam-related"/>
</dbReference>
<accession>A0ABZ0WAA3</accession>
<feature type="domain" description="Beta-lactamase-related" evidence="3">
    <location>
        <begin position="54"/>
        <end position="343"/>
    </location>
</feature>
<sequence length="364" mass="40277">MKDLTTILALAICLVYQSCEKHDRPVKNQNQLKEDVAALINTRTQKLSFKAPIAWALLQSGTVISSYQQGFEIPDGNTAVSDESLFLLASASKMITSVMVMKAAEEGKIQLKAKASDYVSELPAAWETITISQLLSHTDGMADVTDNENYKALSPAVTEGLDRWKYLTYAAAPPVYFKAGTQSRYGQTGFVLLSLILEEVYEMPYETLIAQKIFMPLGMLRTHFFTESDVIGNYKPQVFEPAGNSFTKVTPPYVYADFATAGICTNMKDMIRFISALQKNELLNAQSFKRLYTPIEGKSGFALGWQFQHKDGQLMTGHTGGWSVVVMHFPATNATSIFLSSVADESILNTGYQVAEKALAFTRQ</sequence>
<reference evidence="4 5" key="1">
    <citation type="submission" date="2023-12" db="EMBL/GenBank/DDBJ databases">
        <title>Genome sequencing and assembly of bacterial species from a model synthetic community.</title>
        <authorList>
            <person name="Hogle S.L."/>
        </authorList>
    </citation>
    <scope>NUCLEOTIDE SEQUENCE [LARGE SCALE GENOMIC DNA]</scope>
    <source>
        <strain evidence="4 5">HAMBI_3031</strain>
    </source>
</reference>
<evidence type="ECO:0000313" key="5">
    <source>
        <dbReference type="Proteomes" id="UP001325680"/>
    </source>
</evidence>
<protein>
    <submittedName>
        <fullName evidence="4">Serine hydrolase domain-containing protein</fullName>
        <ecNumber evidence="4">3.1.1.103</ecNumber>
    </submittedName>
</protein>
<dbReference type="PANTHER" id="PTHR46825">
    <property type="entry name" value="D-ALANYL-D-ALANINE-CARBOXYPEPTIDASE/ENDOPEPTIDASE AMPH"/>
    <property type="match status" value="1"/>
</dbReference>
<evidence type="ECO:0000256" key="1">
    <source>
        <dbReference type="ARBA" id="ARBA00004370"/>
    </source>
</evidence>
<evidence type="ECO:0000259" key="3">
    <source>
        <dbReference type="Pfam" id="PF00144"/>
    </source>
</evidence>
<dbReference type="EMBL" id="CP139960">
    <property type="protein sequence ID" value="WQD40218.1"/>
    <property type="molecule type" value="Genomic_DNA"/>
</dbReference>
<dbReference type="GO" id="GO:0016787">
    <property type="term" value="F:hydrolase activity"/>
    <property type="evidence" value="ECO:0007669"/>
    <property type="project" value="UniProtKB-KW"/>
</dbReference>
<dbReference type="PANTHER" id="PTHR46825:SF11">
    <property type="entry name" value="PENICILLIN-BINDING PROTEIN 4"/>
    <property type="match status" value="1"/>
</dbReference>
<dbReference type="RefSeq" id="WP_114789602.1">
    <property type="nucleotide sequence ID" value="NZ_CP139960.1"/>
</dbReference>
<comment type="subcellular location">
    <subcellularLocation>
        <location evidence="1">Membrane</location>
    </subcellularLocation>
</comment>